<evidence type="ECO:0000256" key="1">
    <source>
        <dbReference type="ARBA" id="ARBA00009437"/>
    </source>
</evidence>
<dbReference type="Gene3D" id="1.10.10.10">
    <property type="entry name" value="Winged helix-like DNA-binding domain superfamily/Winged helix DNA-binding domain"/>
    <property type="match status" value="1"/>
</dbReference>
<dbReference type="SUPFAM" id="SSF53850">
    <property type="entry name" value="Periplasmic binding protein-like II"/>
    <property type="match status" value="1"/>
</dbReference>
<protein>
    <submittedName>
        <fullName evidence="6">LysR family transcriptional regulator</fullName>
    </submittedName>
</protein>
<name>A0A848EN76_MEGEL</name>
<dbReference type="PROSITE" id="PS50931">
    <property type="entry name" value="HTH_LYSR"/>
    <property type="match status" value="1"/>
</dbReference>
<accession>A0A848EN76</accession>
<comment type="similarity">
    <text evidence="1">Belongs to the LysR transcriptional regulatory family.</text>
</comment>
<comment type="caution">
    <text evidence="6">The sequence shown here is derived from an EMBL/GenBank/DDBJ whole genome shotgun (WGS) entry which is preliminary data.</text>
</comment>
<dbReference type="AlphaFoldDB" id="A0A848EN76"/>
<dbReference type="GO" id="GO:0010628">
    <property type="term" value="P:positive regulation of gene expression"/>
    <property type="evidence" value="ECO:0007669"/>
    <property type="project" value="TreeGrafter"/>
</dbReference>
<feature type="domain" description="HTH lysR-type" evidence="5">
    <location>
        <begin position="1"/>
        <end position="59"/>
    </location>
</feature>
<dbReference type="Pfam" id="PF03466">
    <property type="entry name" value="LysR_substrate"/>
    <property type="match status" value="1"/>
</dbReference>
<dbReference type="InterPro" id="IPR005119">
    <property type="entry name" value="LysR_subst-bd"/>
</dbReference>
<keyword evidence="4" id="KW-0804">Transcription</keyword>
<evidence type="ECO:0000259" key="5">
    <source>
        <dbReference type="PROSITE" id="PS50931"/>
    </source>
</evidence>
<gene>
    <name evidence="6" type="ORF">HG933_01190</name>
</gene>
<dbReference type="InterPro" id="IPR036390">
    <property type="entry name" value="WH_DNA-bd_sf"/>
</dbReference>
<dbReference type="SUPFAM" id="SSF46785">
    <property type="entry name" value="Winged helix' DNA-binding domain"/>
    <property type="match status" value="1"/>
</dbReference>
<evidence type="ECO:0000256" key="3">
    <source>
        <dbReference type="ARBA" id="ARBA00023125"/>
    </source>
</evidence>
<dbReference type="CDD" id="cd05466">
    <property type="entry name" value="PBP2_LTTR_substrate"/>
    <property type="match status" value="1"/>
</dbReference>
<dbReference type="GO" id="GO:0003700">
    <property type="term" value="F:DNA-binding transcription factor activity"/>
    <property type="evidence" value="ECO:0007669"/>
    <property type="project" value="InterPro"/>
</dbReference>
<evidence type="ECO:0000256" key="4">
    <source>
        <dbReference type="ARBA" id="ARBA00023163"/>
    </source>
</evidence>
<dbReference type="PANTHER" id="PTHR30427">
    <property type="entry name" value="TRANSCRIPTIONAL ACTIVATOR PROTEIN LYSR"/>
    <property type="match status" value="1"/>
</dbReference>
<evidence type="ECO:0000313" key="7">
    <source>
        <dbReference type="Proteomes" id="UP000536773"/>
    </source>
</evidence>
<sequence length="287" mass="32448">MLTHNLRIFLEVANRQSITETANARYISQPAVSKAIQSLEKELSLKLFHRDKKSGMIPTEAGKKILLLARQMEDLENCIYQTAFRENNFIGGKLRIASVPVTTTVLLSKVLRQYRETYPYVTVEIKEGSPLVVRKMVEEHAVDFAVTYAPFGNLDAEILIRDEMVGILPPDSDTEIMEIGKETEHMILCRAGMETVMERLPSEQRIDFSRSLLVQNAETVVRMVDEGNGVGLISKFTLSSMSHHLRICQIQPTLDTQIGLLAYDLADLTPVAQEFARMIRELCAEMM</sequence>
<keyword evidence="2" id="KW-0805">Transcription regulation</keyword>
<evidence type="ECO:0000313" key="6">
    <source>
        <dbReference type="EMBL" id="NMK38028.1"/>
    </source>
</evidence>
<dbReference type="EMBL" id="JABBJH010000001">
    <property type="protein sequence ID" value="NMK38028.1"/>
    <property type="molecule type" value="Genomic_DNA"/>
</dbReference>
<dbReference type="GO" id="GO:0043565">
    <property type="term" value="F:sequence-specific DNA binding"/>
    <property type="evidence" value="ECO:0007669"/>
    <property type="project" value="TreeGrafter"/>
</dbReference>
<dbReference type="Proteomes" id="UP000536773">
    <property type="component" value="Unassembled WGS sequence"/>
</dbReference>
<keyword evidence="3" id="KW-0238">DNA-binding</keyword>
<dbReference type="InterPro" id="IPR036388">
    <property type="entry name" value="WH-like_DNA-bd_sf"/>
</dbReference>
<reference evidence="6 7" key="1">
    <citation type="submission" date="2020-04" db="EMBL/GenBank/DDBJ databases">
        <authorList>
            <person name="Hitch T.C.A."/>
            <person name="Wylensek D."/>
            <person name="Clavel T."/>
        </authorList>
    </citation>
    <scope>NUCLEOTIDE SEQUENCE [LARGE SCALE GENOMIC DNA]</scope>
    <source>
        <strain evidence="6 7">WCA-386-APC-2A</strain>
    </source>
</reference>
<dbReference type="Pfam" id="PF00126">
    <property type="entry name" value="HTH_1"/>
    <property type="match status" value="1"/>
</dbReference>
<dbReference type="Gene3D" id="3.40.190.290">
    <property type="match status" value="1"/>
</dbReference>
<dbReference type="PANTHER" id="PTHR30427:SF1">
    <property type="entry name" value="TRANSCRIPTIONAL ACTIVATOR PROTEIN LYSR"/>
    <property type="match status" value="1"/>
</dbReference>
<dbReference type="PRINTS" id="PR00039">
    <property type="entry name" value="HTHLYSR"/>
</dbReference>
<dbReference type="RefSeq" id="WP_169012995.1">
    <property type="nucleotide sequence ID" value="NZ_JABBJH010000001.1"/>
</dbReference>
<dbReference type="InterPro" id="IPR000847">
    <property type="entry name" value="LysR_HTH_N"/>
</dbReference>
<proteinExistence type="inferred from homology"/>
<evidence type="ECO:0000256" key="2">
    <source>
        <dbReference type="ARBA" id="ARBA00023015"/>
    </source>
</evidence>
<organism evidence="6 7">
    <name type="scientific">Megasphaera elsdenii</name>
    <dbReference type="NCBI Taxonomy" id="907"/>
    <lineage>
        <taxon>Bacteria</taxon>
        <taxon>Bacillati</taxon>
        <taxon>Bacillota</taxon>
        <taxon>Negativicutes</taxon>
        <taxon>Veillonellales</taxon>
        <taxon>Veillonellaceae</taxon>
        <taxon>Megasphaera</taxon>
    </lineage>
</organism>